<dbReference type="Gene3D" id="3.30.310.50">
    <property type="entry name" value="Alpha-D-phosphohexomutase, C-terminal domain"/>
    <property type="match status" value="1"/>
</dbReference>
<keyword evidence="4 7" id="KW-0479">Metal-binding</keyword>
<dbReference type="InterPro" id="IPR036900">
    <property type="entry name" value="A-D-PHexomutase_C_sf"/>
</dbReference>
<evidence type="ECO:0000256" key="7">
    <source>
        <dbReference type="RuleBase" id="RU004326"/>
    </source>
</evidence>
<comment type="caution">
    <text evidence="13">The sequence shown here is derived from an EMBL/GenBank/DDBJ whole genome shotgun (WGS) entry which is preliminary data.</text>
</comment>
<accession>A0A7J4IR17</accession>
<sequence>MKLPQEIFREYDIRGLVGKQLNEEAMELLGKGFGTFIQNKSGKRVVVGNDSRESSEKFRKSFIKGLTSTGCSVTSIGLATTPMLYFAVNLLEADAGVSVTASHNPIEFNGIKLTEKKAFPVFGKEIQEIRKIIEGKNFAAGKGSVEEKSIKKNYLEMLKQKIRLGRKKLRVVVDTGNGTAGIVAGDALRQWGCEVIELFTELDSSFPNHLPDPTVKENLQELIAKVKEEKADIGIGIDGDADRIGVVDGKGSIVWADKLLAVFAKEFLQKNFGKKVLFDVKCSEAVVEVVKANGGKPIIWKTGHSLIKSKMREDNILLAGEMSGHIFFKDEFFGFDDAVYAAGRLLRILSNSDKSLSEIEAEIPQYVNTPEQRIDCEETEKEKIVQEVAKHFKEKYPDSITIDGIRIKFSDGWGLVRKSNTQPKLILRFEAKSEKELEKIRKEIAEKLKEFKAVKAEQLRNASSA</sequence>
<dbReference type="Proteomes" id="UP000577419">
    <property type="component" value="Unassembled WGS sequence"/>
</dbReference>
<evidence type="ECO:0000256" key="2">
    <source>
        <dbReference type="ARBA" id="ARBA00010231"/>
    </source>
</evidence>
<dbReference type="Gene3D" id="3.40.120.10">
    <property type="entry name" value="Alpha-D-Glucose-1,6-Bisphosphate, subunit A, domain 3"/>
    <property type="match status" value="3"/>
</dbReference>
<evidence type="ECO:0000256" key="8">
    <source>
        <dbReference type="SAM" id="Coils"/>
    </source>
</evidence>
<evidence type="ECO:0000256" key="1">
    <source>
        <dbReference type="ARBA" id="ARBA00001946"/>
    </source>
</evidence>
<evidence type="ECO:0000259" key="11">
    <source>
        <dbReference type="Pfam" id="PF02879"/>
    </source>
</evidence>
<organism evidence="13 14">
    <name type="scientific">Candidatus Iainarchaeum sp</name>
    <dbReference type="NCBI Taxonomy" id="3101447"/>
    <lineage>
        <taxon>Archaea</taxon>
        <taxon>Candidatus Iainarchaeota</taxon>
        <taxon>Candidatus Iainarchaeia</taxon>
        <taxon>Candidatus Iainarchaeales</taxon>
        <taxon>Candidatus Iainarchaeaceae</taxon>
        <taxon>Candidatus Iainarchaeum</taxon>
    </lineage>
</organism>
<gene>
    <name evidence="13" type="ORF">HA237_01135</name>
</gene>
<dbReference type="GO" id="GO:0000287">
    <property type="term" value="F:magnesium ion binding"/>
    <property type="evidence" value="ECO:0007669"/>
    <property type="project" value="InterPro"/>
</dbReference>
<dbReference type="Pfam" id="PF02880">
    <property type="entry name" value="PGM_PMM_III"/>
    <property type="match status" value="1"/>
</dbReference>
<dbReference type="CDD" id="cd03089">
    <property type="entry name" value="PMM_PGM"/>
    <property type="match status" value="1"/>
</dbReference>
<feature type="domain" description="Alpha-D-phosphohexomutase alpha/beta/alpha" evidence="12">
    <location>
        <begin position="256"/>
        <end position="364"/>
    </location>
</feature>
<dbReference type="InterPro" id="IPR005843">
    <property type="entry name" value="A-D-PHexomutase_C"/>
</dbReference>
<evidence type="ECO:0000256" key="3">
    <source>
        <dbReference type="ARBA" id="ARBA00022553"/>
    </source>
</evidence>
<dbReference type="AlphaFoldDB" id="A0A7J4IR17"/>
<feature type="domain" description="Alpha-D-phosphohexomutase alpha/beta/alpha" evidence="10">
    <location>
        <begin position="6"/>
        <end position="138"/>
    </location>
</feature>
<dbReference type="PROSITE" id="PS00710">
    <property type="entry name" value="PGM_PMM"/>
    <property type="match status" value="1"/>
</dbReference>
<keyword evidence="6" id="KW-0413">Isomerase</keyword>
<dbReference type="EMBL" id="DUFG01000006">
    <property type="protein sequence ID" value="HIH07953.1"/>
    <property type="molecule type" value="Genomic_DNA"/>
</dbReference>
<dbReference type="InterPro" id="IPR005845">
    <property type="entry name" value="A-D-PHexomutase_a/b/a-II"/>
</dbReference>
<name>A0A7J4IR17_9ARCH</name>
<evidence type="ECO:0000313" key="13">
    <source>
        <dbReference type="EMBL" id="HIH07953.1"/>
    </source>
</evidence>
<dbReference type="InterPro" id="IPR005841">
    <property type="entry name" value="Alpha-D-phosphohexomutase_SF"/>
</dbReference>
<dbReference type="InterPro" id="IPR016066">
    <property type="entry name" value="A-D-PHexomutase_CS"/>
</dbReference>
<dbReference type="InterPro" id="IPR016055">
    <property type="entry name" value="A-D-PHexomutase_a/b/a-I/II/III"/>
</dbReference>
<dbReference type="InterPro" id="IPR005844">
    <property type="entry name" value="A-D-PHexomutase_a/b/a-I"/>
</dbReference>
<dbReference type="Pfam" id="PF00408">
    <property type="entry name" value="PGM_PMM_IV"/>
    <property type="match status" value="1"/>
</dbReference>
<reference evidence="14" key="1">
    <citation type="journal article" date="2020" name="bioRxiv">
        <title>A rank-normalized archaeal taxonomy based on genome phylogeny resolves widespread incomplete and uneven classifications.</title>
        <authorList>
            <person name="Rinke C."/>
            <person name="Chuvochina M."/>
            <person name="Mussig A.J."/>
            <person name="Chaumeil P.-A."/>
            <person name="Waite D.W."/>
            <person name="Whitman W.B."/>
            <person name="Parks D.H."/>
            <person name="Hugenholtz P."/>
        </authorList>
    </citation>
    <scope>NUCLEOTIDE SEQUENCE [LARGE SCALE GENOMIC DNA]</scope>
</reference>
<dbReference type="Pfam" id="PF02879">
    <property type="entry name" value="PGM_PMM_II"/>
    <property type="match status" value="1"/>
</dbReference>
<dbReference type="PANTHER" id="PTHR43771:SF2">
    <property type="entry name" value="PHOSPHOMANNOMUTASE_PHOSPHOGLUCOMUTASE"/>
    <property type="match status" value="1"/>
</dbReference>
<keyword evidence="8" id="KW-0175">Coiled coil</keyword>
<keyword evidence="5 7" id="KW-0460">Magnesium</keyword>
<proteinExistence type="inferred from homology"/>
<evidence type="ECO:0000256" key="4">
    <source>
        <dbReference type="ARBA" id="ARBA00022723"/>
    </source>
</evidence>
<evidence type="ECO:0000256" key="6">
    <source>
        <dbReference type="ARBA" id="ARBA00023235"/>
    </source>
</evidence>
<evidence type="ECO:0000256" key="5">
    <source>
        <dbReference type="ARBA" id="ARBA00022842"/>
    </source>
</evidence>
<dbReference type="PRINTS" id="PR00509">
    <property type="entry name" value="PGMPMM"/>
</dbReference>
<keyword evidence="3" id="KW-0597">Phosphoprotein</keyword>
<dbReference type="SUPFAM" id="SSF53738">
    <property type="entry name" value="Phosphoglucomutase, first 3 domains"/>
    <property type="match status" value="3"/>
</dbReference>
<evidence type="ECO:0000259" key="9">
    <source>
        <dbReference type="Pfam" id="PF00408"/>
    </source>
</evidence>
<dbReference type="SUPFAM" id="SSF55957">
    <property type="entry name" value="Phosphoglucomutase, C-terminal domain"/>
    <property type="match status" value="1"/>
</dbReference>
<comment type="cofactor">
    <cofactor evidence="1">
        <name>Mg(2+)</name>
        <dbReference type="ChEBI" id="CHEBI:18420"/>
    </cofactor>
</comment>
<dbReference type="GO" id="GO:0016868">
    <property type="term" value="F:intramolecular phosphotransferase activity"/>
    <property type="evidence" value="ECO:0007669"/>
    <property type="project" value="InterPro"/>
</dbReference>
<dbReference type="Pfam" id="PF02878">
    <property type="entry name" value="PGM_PMM_I"/>
    <property type="match status" value="1"/>
</dbReference>
<dbReference type="InterPro" id="IPR005846">
    <property type="entry name" value="A-D-PHexomutase_a/b/a-III"/>
</dbReference>
<comment type="similarity">
    <text evidence="2 7">Belongs to the phosphohexose mutase family.</text>
</comment>
<evidence type="ECO:0000259" key="10">
    <source>
        <dbReference type="Pfam" id="PF02878"/>
    </source>
</evidence>
<dbReference type="PANTHER" id="PTHR43771">
    <property type="entry name" value="PHOSPHOMANNOMUTASE"/>
    <property type="match status" value="1"/>
</dbReference>
<protein>
    <submittedName>
        <fullName evidence="13">Phosphomannomutase/phosphoglucomutase</fullName>
    </submittedName>
</protein>
<evidence type="ECO:0000259" key="12">
    <source>
        <dbReference type="Pfam" id="PF02880"/>
    </source>
</evidence>
<feature type="coiled-coil region" evidence="8">
    <location>
        <begin position="430"/>
        <end position="457"/>
    </location>
</feature>
<feature type="domain" description="Alpha-D-phosphohexomutase C-terminal" evidence="9">
    <location>
        <begin position="376"/>
        <end position="446"/>
    </location>
</feature>
<evidence type="ECO:0000313" key="14">
    <source>
        <dbReference type="Proteomes" id="UP000577419"/>
    </source>
</evidence>
<feature type="domain" description="Alpha-D-phosphohexomutase alpha/beta/alpha" evidence="11">
    <location>
        <begin position="153"/>
        <end position="251"/>
    </location>
</feature>
<dbReference type="GO" id="GO:0005975">
    <property type="term" value="P:carbohydrate metabolic process"/>
    <property type="evidence" value="ECO:0007669"/>
    <property type="project" value="InterPro"/>
</dbReference>